<dbReference type="EMBL" id="JALGAR010000006">
    <property type="protein sequence ID" value="MCI4659670.1"/>
    <property type="molecule type" value="Genomic_DNA"/>
</dbReference>
<evidence type="ECO:0000313" key="2">
    <source>
        <dbReference type="EMBL" id="MCI4659670.1"/>
    </source>
</evidence>
<comment type="caution">
    <text evidence="2">The sequence shown here is derived from an EMBL/GenBank/DDBJ whole genome shotgun (WGS) entry which is preliminary data.</text>
</comment>
<evidence type="ECO:0000313" key="3">
    <source>
        <dbReference type="Proteomes" id="UP001165341"/>
    </source>
</evidence>
<dbReference type="AlphaFoldDB" id="A0AA41QY49"/>
<protein>
    <submittedName>
        <fullName evidence="2">Uncharacterized protein</fullName>
    </submittedName>
</protein>
<reference evidence="2" key="1">
    <citation type="submission" date="2022-03" db="EMBL/GenBank/DDBJ databases">
        <title>Cryobacterium sp. nov. strain ZS14-85, isolated from Antarctic soil.</title>
        <authorList>
            <person name="Li J."/>
            <person name="Niu G."/>
        </authorList>
    </citation>
    <scope>NUCLEOTIDE SEQUENCE</scope>
    <source>
        <strain evidence="2">ZS14-85</strain>
    </source>
</reference>
<organism evidence="2 3">
    <name type="scientific">Cryobacterium zhongshanensis</name>
    <dbReference type="NCBI Taxonomy" id="2928153"/>
    <lineage>
        <taxon>Bacteria</taxon>
        <taxon>Bacillati</taxon>
        <taxon>Actinomycetota</taxon>
        <taxon>Actinomycetes</taxon>
        <taxon>Micrococcales</taxon>
        <taxon>Microbacteriaceae</taxon>
        <taxon>Cryobacterium</taxon>
    </lineage>
</organism>
<dbReference type="Proteomes" id="UP001165341">
    <property type="component" value="Unassembled WGS sequence"/>
</dbReference>
<gene>
    <name evidence="2" type="ORF">MQH31_17840</name>
</gene>
<sequence length="176" mass="19417">MAENADHEPTVHITVQTPFGSEDVAVADLPEPMRAMLIENIRSGDMPDVMRNALCKALGIDPDDLPEPAVTADSDTDPDKAPADGHAPGCDCAERYRKHVWGILDDAFPQEPHLWKAMESLFELSAINPREINDEARRTALAEAATHIQHQTELTGPPLSSMEQMIRDFRRDLGIA</sequence>
<keyword evidence="3" id="KW-1185">Reference proteome</keyword>
<dbReference type="RefSeq" id="WP_243013161.1">
    <property type="nucleotide sequence ID" value="NZ_JALGAR010000006.1"/>
</dbReference>
<name>A0AA41QY49_9MICO</name>
<evidence type="ECO:0000256" key="1">
    <source>
        <dbReference type="SAM" id="MobiDB-lite"/>
    </source>
</evidence>
<feature type="region of interest" description="Disordered" evidence="1">
    <location>
        <begin position="61"/>
        <end position="86"/>
    </location>
</feature>
<proteinExistence type="predicted"/>
<accession>A0AA41QY49</accession>